<feature type="transmembrane region" description="Helical" evidence="10">
    <location>
        <begin position="242"/>
        <end position="262"/>
    </location>
</feature>
<gene>
    <name evidence="12" type="primary">DEGS1</name>
    <name evidence="12" type="ORF">GWK47_001733</name>
</gene>
<keyword evidence="4 10" id="KW-0812">Transmembrane</keyword>
<evidence type="ECO:0000256" key="3">
    <source>
        <dbReference type="ARBA" id="ARBA00012021"/>
    </source>
</evidence>
<dbReference type="AlphaFoldDB" id="A0A8J5CN53"/>
<keyword evidence="6 9" id="KW-0560">Oxidoreductase</keyword>
<name>A0A8J5CN53_CHIOP</name>
<evidence type="ECO:0000256" key="2">
    <source>
        <dbReference type="ARBA" id="ARBA00006146"/>
    </source>
</evidence>
<dbReference type="EC" id="1.14.19.17" evidence="3"/>
<organism evidence="12 13">
    <name type="scientific">Chionoecetes opilio</name>
    <name type="common">Atlantic snow crab</name>
    <name type="synonym">Cancer opilio</name>
    <dbReference type="NCBI Taxonomy" id="41210"/>
    <lineage>
        <taxon>Eukaryota</taxon>
        <taxon>Metazoa</taxon>
        <taxon>Ecdysozoa</taxon>
        <taxon>Arthropoda</taxon>
        <taxon>Crustacea</taxon>
        <taxon>Multicrustacea</taxon>
        <taxon>Malacostraca</taxon>
        <taxon>Eumalacostraca</taxon>
        <taxon>Eucarida</taxon>
        <taxon>Decapoda</taxon>
        <taxon>Pleocyemata</taxon>
        <taxon>Brachyura</taxon>
        <taxon>Eubrachyura</taxon>
        <taxon>Majoidea</taxon>
        <taxon>Majidae</taxon>
        <taxon>Chionoecetes</taxon>
    </lineage>
</organism>
<dbReference type="Pfam" id="PF00487">
    <property type="entry name" value="FA_desaturase"/>
    <property type="match status" value="1"/>
</dbReference>
<dbReference type="PANTHER" id="PTHR12879:SF8">
    <property type="entry name" value="SPHINGOLIPID DELTA(4)-DESATURASE DES1"/>
    <property type="match status" value="1"/>
</dbReference>
<accession>A0A8J5CN53</accession>
<evidence type="ECO:0000256" key="1">
    <source>
        <dbReference type="ARBA" id="ARBA00004141"/>
    </source>
</evidence>
<dbReference type="InterPro" id="IPR005804">
    <property type="entry name" value="FA_desaturase_dom"/>
</dbReference>
<evidence type="ECO:0000256" key="9">
    <source>
        <dbReference type="PIRNR" id="PIRNR017228"/>
    </source>
</evidence>
<keyword evidence="5 10" id="KW-1133">Transmembrane helix</keyword>
<keyword evidence="8 9" id="KW-0472">Membrane</keyword>
<feature type="transmembrane region" description="Helical" evidence="10">
    <location>
        <begin position="99"/>
        <end position="119"/>
    </location>
</feature>
<evidence type="ECO:0000256" key="5">
    <source>
        <dbReference type="ARBA" id="ARBA00022989"/>
    </source>
</evidence>
<keyword evidence="7 9" id="KW-0443">Lipid metabolism</keyword>
<feature type="transmembrane region" description="Helical" evidence="10">
    <location>
        <begin position="139"/>
        <end position="156"/>
    </location>
</feature>
<dbReference type="SMART" id="SM01269">
    <property type="entry name" value="Lipid_DES"/>
    <property type="match status" value="1"/>
</dbReference>
<reference evidence="12" key="1">
    <citation type="submission" date="2020-07" db="EMBL/GenBank/DDBJ databases">
        <title>The High-quality genome of the commercially important snow crab, Chionoecetes opilio.</title>
        <authorList>
            <person name="Jeong J.-H."/>
            <person name="Ryu S."/>
        </authorList>
    </citation>
    <scope>NUCLEOTIDE SEQUENCE</scope>
    <source>
        <strain evidence="12">MADBK_172401_WGS</strain>
        <tissue evidence="12">Digestive gland</tissue>
    </source>
</reference>
<dbReference type="EMBL" id="JACEEZ010020916">
    <property type="protein sequence ID" value="KAG0713987.1"/>
    <property type="molecule type" value="Genomic_DNA"/>
</dbReference>
<evidence type="ECO:0000256" key="7">
    <source>
        <dbReference type="ARBA" id="ARBA00023098"/>
    </source>
</evidence>
<protein>
    <recommendedName>
        <fullName evidence="3">sphingolipid 4-desaturase</fullName>
        <ecNumber evidence="3">1.14.19.17</ecNumber>
    </recommendedName>
</protein>
<dbReference type="Proteomes" id="UP000770661">
    <property type="component" value="Unassembled WGS sequence"/>
</dbReference>
<feature type="domain" description="Sphingolipid delta4-desaturase N-terminal" evidence="11">
    <location>
        <begin position="5"/>
        <end position="75"/>
    </location>
</feature>
<dbReference type="InterPro" id="IPR011388">
    <property type="entry name" value="DES1/DES2"/>
</dbReference>
<dbReference type="GO" id="GO:0042284">
    <property type="term" value="F:sphingolipid delta-4 desaturase activity"/>
    <property type="evidence" value="ECO:0007669"/>
    <property type="project" value="UniProtKB-UniRule"/>
</dbReference>
<comment type="subcellular location">
    <subcellularLocation>
        <location evidence="1">Membrane</location>
        <topology evidence="1">Multi-pass membrane protein</topology>
    </subcellularLocation>
</comment>
<evidence type="ECO:0000256" key="10">
    <source>
        <dbReference type="SAM" id="Phobius"/>
    </source>
</evidence>
<dbReference type="InterPro" id="IPR013866">
    <property type="entry name" value="Sphingolipid_d4-desaturase_N"/>
</dbReference>
<dbReference type="OrthoDB" id="200948at2759"/>
<evidence type="ECO:0000313" key="13">
    <source>
        <dbReference type="Proteomes" id="UP000770661"/>
    </source>
</evidence>
<evidence type="ECO:0000259" key="11">
    <source>
        <dbReference type="SMART" id="SM01269"/>
    </source>
</evidence>
<evidence type="ECO:0000256" key="6">
    <source>
        <dbReference type="ARBA" id="ARBA00023002"/>
    </source>
</evidence>
<dbReference type="PIRSF" id="PIRSF017228">
    <property type="entry name" value="Sphnglp_dlt4_des"/>
    <property type="match status" value="1"/>
</dbReference>
<comment type="similarity">
    <text evidence="2 9">Belongs to the fatty acid desaturase type 1 family. DEGS subfamily.</text>
</comment>
<feature type="transmembrane region" description="Helical" evidence="10">
    <location>
        <begin position="75"/>
        <end position="93"/>
    </location>
</feature>
<dbReference type="PANTHER" id="PTHR12879">
    <property type="entry name" value="SPHINGOLIPID DELTA 4 DESATURASE/C-4 HYDROXYLASE PROTEIN DES2"/>
    <property type="match status" value="1"/>
</dbReference>
<comment type="caution">
    <text evidence="12">The sequence shown here is derived from an EMBL/GenBank/DDBJ whole genome shotgun (WGS) entry which is preliminary data.</text>
</comment>
<keyword evidence="13" id="KW-1185">Reference proteome</keyword>
<evidence type="ECO:0000313" key="12">
    <source>
        <dbReference type="EMBL" id="KAG0713987.1"/>
    </source>
</evidence>
<evidence type="ECO:0000256" key="4">
    <source>
        <dbReference type="ARBA" id="ARBA00022692"/>
    </source>
</evidence>
<dbReference type="GO" id="GO:0016020">
    <property type="term" value="C:membrane"/>
    <property type="evidence" value="ECO:0007669"/>
    <property type="project" value="UniProtKB-SubCell"/>
</dbReference>
<sequence>MGQHVSRTDFEWTYTAEPHASRRKEILSEEHRYLRSLTPVKRSSPTQIPHTTKKIFSHTEKHPEIKGLFGNDPNLKWWVLFLVPFQFLSLFVVKDLPWMWVFLLAYCIGGTINHSLMLAIHEIAHNLAFGHSRPLSNRFLGIFANFPIALPFSVSFKGYHLEHHKFQGDEKLDTDIPTSLEARLFCTTFGKMIWMSLQPLFYALRPVITYPKTPTFLELFNTTVQLTCNFLVYYYFGGKGMFYLAGGSLLAMGIHPVAGHFISEHYMFHKGFETYSYYGPLNYVTFNVGYHNEHHDFPYVPGSRLPKVRELAPEYYDSLPRHESWVKVIYDFITDPAIGPYARIKRKHAGLKEE</sequence>
<proteinExistence type="inferred from homology"/>
<dbReference type="CDD" id="cd03508">
    <property type="entry name" value="Delta4-sphingolipid-FADS-like"/>
    <property type="match status" value="1"/>
</dbReference>
<dbReference type="Pfam" id="PF08557">
    <property type="entry name" value="Lipid_DES"/>
    <property type="match status" value="1"/>
</dbReference>
<dbReference type="GO" id="GO:0046513">
    <property type="term" value="P:ceramide biosynthetic process"/>
    <property type="evidence" value="ECO:0007669"/>
    <property type="project" value="TreeGrafter"/>
</dbReference>
<evidence type="ECO:0000256" key="8">
    <source>
        <dbReference type="ARBA" id="ARBA00023136"/>
    </source>
</evidence>